<comment type="caution">
    <text evidence="1">The sequence shown here is derived from an EMBL/GenBank/DDBJ whole genome shotgun (WGS) entry which is preliminary data.</text>
</comment>
<reference evidence="1 2" key="1">
    <citation type="submission" date="2024-09" db="EMBL/GenBank/DDBJ databases">
        <authorList>
            <person name="Sun Q."/>
            <person name="Mori K."/>
        </authorList>
    </citation>
    <scope>NUCLEOTIDE SEQUENCE [LARGE SCALE GENOMIC DNA]</scope>
    <source>
        <strain evidence="1 2">CCM 7538</strain>
    </source>
</reference>
<gene>
    <name evidence="1" type="ORF">ACFFHT_02075</name>
</gene>
<organism evidence="1 2">
    <name type="scientific">Gallibacterium melopsittaci</name>
    <dbReference type="NCBI Taxonomy" id="516063"/>
    <lineage>
        <taxon>Bacteria</taxon>
        <taxon>Pseudomonadati</taxon>
        <taxon>Pseudomonadota</taxon>
        <taxon>Gammaproteobacteria</taxon>
        <taxon>Pasteurellales</taxon>
        <taxon>Pasteurellaceae</taxon>
        <taxon>Gallibacterium</taxon>
    </lineage>
</organism>
<dbReference type="RefSeq" id="WP_382372995.1">
    <property type="nucleotide sequence ID" value="NZ_JBHLWA010000009.1"/>
</dbReference>
<keyword evidence="2" id="KW-1185">Reference proteome</keyword>
<proteinExistence type="predicted"/>
<dbReference type="Proteomes" id="UP001589769">
    <property type="component" value="Unassembled WGS sequence"/>
</dbReference>
<dbReference type="EMBL" id="JBHLWA010000009">
    <property type="protein sequence ID" value="MFC0322355.1"/>
    <property type="molecule type" value="Genomic_DNA"/>
</dbReference>
<accession>A0ABV6HU08</accession>
<evidence type="ECO:0000313" key="1">
    <source>
        <dbReference type="EMBL" id="MFC0322355.1"/>
    </source>
</evidence>
<evidence type="ECO:0000313" key="2">
    <source>
        <dbReference type="Proteomes" id="UP001589769"/>
    </source>
</evidence>
<name>A0ABV6HU08_9PAST</name>
<protein>
    <submittedName>
        <fullName evidence="1">Uncharacterized protein</fullName>
    </submittedName>
</protein>
<sequence length="211" mass="25324">MITDSEMHELLYSVPDNVDYTTIIEEVDYQDMPLNRINKLLYIIHHEEDFKFHDVLKAAGILCSLGIDNGFKYIKSLVLNKDKYLNDKSYEYLLMTIKSYLVSQTTFGNENKARISIYPCMKEIIRLSEIKRFSIARFYWVIEERDYKEYIPLIKHYLSHVINNYQERYWDIYDASVLLLKLDSEFVIELFKKNNLLLRDFKLTNNNLNDK</sequence>